<proteinExistence type="predicted"/>
<name>A0A9E7ZJJ2_9HYPH</name>
<dbReference type="AlphaFoldDB" id="A0A9E7ZJJ2"/>
<gene>
    <name evidence="1" type="ORF">NWE54_25145</name>
</gene>
<dbReference type="EMBL" id="CP102774">
    <property type="protein sequence ID" value="UZF87000.1"/>
    <property type="molecule type" value="Genomic_DNA"/>
</dbReference>
<reference evidence="1" key="1">
    <citation type="submission" date="2022-08" db="EMBL/GenBank/DDBJ databases">
        <title>Complete Genome Sequences of 2 Bosea sp. soil isolates.</title>
        <authorList>
            <person name="Alvarez Arevalo M."/>
            <person name="Sterndorff E.B."/>
            <person name="Faurdal D."/>
            <person name="Joergensen T.S."/>
            <person name="Weber T."/>
        </authorList>
    </citation>
    <scope>NUCLEOTIDE SEQUENCE</scope>
    <source>
        <strain evidence="1">NBC_00436</strain>
    </source>
</reference>
<organism evidence="1">
    <name type="scientific">Bosea sp. NBC_00436</name>
    <dbReference type="NCBI Taxonomy" id="2969620"/>
    <lineage>
        <taxon>Bacteria</taxon>
        <taxon>Pseudomonadati</taxon>
        <taxon>Pseudomonadota</taxon>
        <taxon>Alphaproteobacteria</taxon>
        <taxon>Hyphomicrobiales</taxon>
        <taxon>Boseaceae</taxon>
        <taxon>Bosea</taxon>
    </lineage>
</organism>
<accession>A0A9E7ZJJ2</accession>
<sequence>MAVPSIFVHASRDLERFLLDARDELGHVTTHRSWQSVLAVLVTFRAKG</sequence>
<protein>
    <submittedName>
        <fullName evidence="1">Uncharacterized protein</fullName>
    </submittedName>
</protein>
<evidence type="ECO:0000313" key="1">
    <source>
        <dbReference type="EMBL" id="UZF87000.1"/>
    </source>
</evidence>